<name>A0A6C0IM88_9ZZZZ</name>
<proteinExistence type="inferred from homology"/>
<evidence type="ECO:0000313" key="4">
    <source>
        <dbReference type="EMBL" id="QHT94318.1"/>
    </source>
</evidence>
<feature type="domain" description="Peptidase M16 N-terminal" evidence="2">
    <location>
        <begin position="31"/>
        <end position="156"/>
    </location>
</feature>
<dbReference type="InterPro" id="IPR011249">
    <property type="entry name" value="Metalloenz_LuxS/M16"/>
</dbReference>
<reference evidence="4" key="1">
    <citation type="journal article" date="2020" name="Nature">
        <title>Giant virus diversity and host interactions through global metagenomics.</title>
        <authorList>
            <person name="Schulz F."/>
            <person name="Roux S."/>
            <person name="Paez-Espino D."/>
            <person name="Jungbluth S."/>
            <person name="Walsh D.A."/>
            <person name="Denef V.J."/>
            <person name="McMahon K.D."/>
            <person name="Konstantinidis K.T."/>
            <person name="Eloe-Fadrosh E.A."/>
            <person name="Kyrpides N.C."/>
            <person name="Woyke T."/>
        </authorList>
    </citation>
    <scope>NUCLEOTIDE SEQUENCE</scope>
    <source>
        <strain evidence="4">GVMAG-M-3300024258-28</strain>
    </source>
</reference>
<dbReference type="Gene3D" id="3.30.830.10">
    <property type="entry name" value="Metalloenzyme, LuxS/M16 peptidase-like"/>
    <property type="match status" value="2"/>
</dbReference>
<evidence type="ECO:0000259" key="3">
    <source>
        <dbReference type="Pfam" id="PF05193"/>
    </source>
</evidence>
<dbReference type="EMBL" id="MN740218">
    <property type="protein sequence ID" value="QHT94318.1"/>
    <property type="molecule type" value="Genomic_DNA"/>
</dbReference>
<evidence type="ECO:0000256" key="1">
    <source>
        <dbReference type="ARBA" id="ARBA00007261"/>
    </source>
</evidence>
<dbReference type="PANTHER" id="PTHR11851">
    <property type="entry name" value="METALLOPROTEASE"/>
    <property type="match status" value="1"/>
</dbReference>
<dbReference type="SUPFAM" id="SSF63411">
    <property type="entry name" value="LuxS/MPP-like metallohydrolase"/>
    <property type="match status" value="2"/>
</dbReference>
<dbReference type="InterPro" id="IPR050361">
    <property type="entry name" value="MPP/UQCRC_Complex"/>
</dbReference>
<dbReference type="Pfam" id="PF00675">
    <property type="entry name" value="Peptidase_M16"/>
    <property type="match status" value="1"/>
</dbReference>
<feature type="domain" description="Peptidase M16 C-terminal" evidence="3">
    <location>
        <begin position="167"/>
        <end position="349"/>
    </location>
</feature>
<sequence length="439" mass="50627">MKIIELPNGLKIIYEKASSDLSITSIYALCNLGPIHEPDDMRGISHLIEHMCFKGTKNKPNPKSIFLLCDKIGAYFNAYTSKRYTCYTIDCDDKYSLKCLHHLSDMMLHSIFDEKEFTKELHIVAQENIDDENDPLEVAENEINRLVFKGTAYEHPIDHVDYHKKKIDYNKCCELYKQFYTPNNMIISVVSNLPFTQIQKYIKSSYFNTKRTNHLSNVPQMNHQLMPQKDIQYQLTKKMGVSNSSIMIGFRICGYEDKNKHLLNLIKQAIGQTMSGRLKHILREEKALVYSTYIDTQFYEKFGSLTFVAQTETKNVIISNTSGVLPIIIRIINDLINTGLTVQEINNAKGNIQGDKLLELQSVSNQAQHNVEEVLFNENLKNVIEFKNIFESCYKNINKPQVHKIIKQYFKAKNMSVCIVGDTIPSIEKVKKICSHIRS</sequence>
<dbReference type="AlphaFoldDB" id="A0A6C0IM88"/>
<dbReference type="Pfam" id="PF05193">
    <property type="entry name" value="Peptidase_M16_C"/>
    <property type="match status" value="1"/>
</dbReference>
<protein>
    <recommendedName>
        <fullName evidence="5">Peptidase M16 N-terminal domain-containing protein</fullName>
    </recommendedName>
</protein>
<evidence type="ECO:0000259" key="2">
    <source>
        <dbReference type="Pfam" id="PF00675"/>
    </source>
</evidence>
<dbReference type="PROSITE" id="PS00143">
    <property type="entry name" value="INSULINASE"/>
    <property type="match status" value="1"/>
</dbReference>
<comment type="similarity">
    <text evidence="1">Belongs to the peptidase M16 family.</text>
</comment>
<accession>A0A6C0IM88</accession>
<dbReference type="GO" id="GO:0006508">
    <property type="term" value="P:proteolysis"/>
    <property type="evidence" value="ECO:0007669"/>
    <property type="project" value="InterPro"/>
</dbReference>
<dbReference type="GO" id="GO:0004222">
    <property type="term" value="F:metalloendopeptidase activity"/>
    <property type="evidence" value="ECO:0007669"/>
    <property type="project" value="InterPro"/>
</dbReference>
<dbReference type="GO" id="GO:0046872">
    <property type="term" value="F:metal ion binding"/>
    <property type="evidence" value="ECO:0007669"/>
    <property type="project" value="InterPro"/>
</dbReference>
<dbReference type="InterPro" id="IPR011765">
    <property type="entry name" value="Pept_M16_N"/>
</dbReference>
<dbReference type="PANTHER" id="PTHR11851:SF49">
    <property type="entry name" value="MITOCHONDRIAL-PROCESSING PEPTIDASE SUBUNIT ALPHA"/>
    <property type="match status" value="1"/>
</dbReference>
<dbReference type="InterPro" id="IPR001431">
    <property type="entry name" value="Pept_M16_Zn_BS"/>
</dbReference>
<dbReference type="InterPro" id="IPR007863">
    <property type="entry name" value="Peptidase_M16_C"/>
</dbReference>
<organism evidence="4">
    <name type="scientific">viral metagenome</name>
    <dbReference type="NCBI Taxonomy" id="1070528"/>
    <lineage>
        <taxon>unclassified sequences</taxon>
        <taxon>metagenomes</taxon>
        <taxon>organismal metagenomes</taxon>
    </lineage>
</organism>
<evidence type="ECO:0008006" key="5">
    <source>
        <dbReference type="Google" id="ProtNLM"/>
    </source>
</evidence>